<reference evidence="2 3" key="1">
    <citation type="submission" date="2016-10" db="EMBL/GenBank/DDBJ databases">
        <authorList>
            <person name="de Groot N.N."/>
        </authorList>
    </citation>
    <scope>NUCLEOTIDE SEQUENCE [LARGE SCALE GENOMIC DNA]</scope>
    <source>
        <strain evidence="2 3">DSM 26130</strain>
    </source>
</reference>
<dbReference type="Proteomes" id="UP000198598">
    <property type="component" value="Unassembled WGS sequence"/>
</dbReference>
<evidence type="ECO:0000313" key="2">
    <source>
        <dbReference type="EMBL" id="SFE97551.1"/>
    </source>
</evidence>
<organism evidence="2 3">
    <name type="scientific">Spirosoma endophyticum</name>
    <dbReference type="NCBI Taxonomy" id="662367"/>
    <lineage>
        <taxon>Bacteria</taxon>
        <taxon>Pseudomonadati</taxon>
        <taxon>Bacteroidota</taxon>
        <taxon>Cytophagia</taxon>
        <taxon>Cytophagales</taxon>
        <taxon>Cytophagaceae</taxon>
        <taxon>Spirosoma</taxon>
    </lineage>
</organism>
<keyword evidence="3" id="KW-1185">Reference proteome</keyword>
<sequence length="68" mass="7555">MNHTNSLFTNLLEEYIFLVAATFIEHVPEETQDKLIALVNQIDPVSPARGLIPPDSHTLDTTSPPNLN</sequence>
<proteinExistence type="predicted"/>
<gene>
    <name evidence="2" type="ORF">SAMN05216167_12391</name>
</gene>
<name>A0A1I2EZ37_9BACT</name>
<dbReference type="RefSeq" id="WP_093833509.1">
    <property type="nucleotide sequence ID" value="NZ_FOLQ01000023.1"/>
</dbReference>
<evidence type="ECO:0000256" key="1">
    <source>
        <dbReference type="SAM" id="MobiDB-lite"/>
    </source>
</evidence>
<protein>
    <submittedName>
        <fullName evidence="2">Uncharacterized protein</fullName>
    </submittedName>
</protein>
<feature type="compositionally biased region" description="Polar residues" evidence="1">
    <location>
        <begin position="59"/>
        <end position="68"/>
    </location>
</feature>
<dbReference type="AlphaFoldDB" id="A0A1I2EZ37"/>
<accession>A0A1I2EZ37</accession>
<evidence type="ECO:0000313" key="3">
    <source>
        <dbReference type="Proteomes" id="UP000198598"/>
    </source>
</evidence>
<feature type="region of interest" description="Disordered" evidence="1">
    <location>
        <begin position="48"/>
        <end position="68"/>
    </location>
</feature>
<dbReference type="EMBL" id="FOLQ01000023">
    <property type="protein sequence ID" value="SFE97551.1"/>
    <property type="molecule type" value="Genomic_DNA"/>
</dbReference>